<dbReference type="SMART" id="SM01185">
    <property type="entry name" value="EFP"/>
    <property type="match status" value="1"/>
</dbReference>
<evidence type="ECO:0000313" key="13">
    <source>
        <dbReference type="Proteomes" id="UP001499951"/>
    </source>
</evidence>
<dbReference type="SUPFAM" id="SSF50104">
    <property type="entry name" value="Translation proteins SH3-like domain"/>
    <property type="match status" value="1"/>
</dbReference>
<dbReference type="PANTHER" id="PTHR30053">
    <property type="entry name" value="ELONGATION FACTOR P"/>
    <property type="match status" value="1"/>
</dbReference>
<dbReference type="InterPro" id="IPR008991">
    <property type="entry name" value="Translation_prot_SH3-like_sf"/>
</dbReference>
<dbReference type="Pfam" id="PF01132">
    <property type="entry name" value="EFP"/>
    <property type="match status" value="1"/>
</dbReference>
<dbReference type="HAMAP" id="MF_00141">
    <property type="entry name" value="EF_P"/>
    <property type="match status" value="1"/>
</dbReference>
<evidence type="ECO:0000256" key="7">
    <source>
        <dbReference type="HAMAP-Rule" id="MF_00141"/>
    </source>
</evidence>
<dbReference type="NCBIfam" id="TIGR00038">
    <property type="entry name" value="efp"/>
    <property type="match status" value="1"/>
</dbReference>
<feature type="domain" description="Translation elongation factor P/YeiP central" evidence="11">
    <location>
        <begin position="69"/>
        <end position="123"/>
    </location>
</feature>
<keyword evidence="13" id="KW-1185">Reference proteome</keyword>
<dbReference type="InterPro" id="IPR001059">
    <property type="entry name" value="Transl_elong_P/YeiP_cen"/>
</dbReference>
<dbReference type="Pfam" id="PF09285">
    <property type="entry name" value="Elong-fact-P_C"/>
    <property type="match status" value="1"/>
</dbReference>
<dbReference type="InterPro" id="IPR015365">
    <property type="entry name" value="Elong-fact-P_C"/>
</dbReference>
<comment type="function">
    <text evidence="7">Involved in peptide bond synthesis. Stimulates efficient translation and peptide-bond synthesis on native or reconstituted 70S ribosomes in vitro. Probably functions indirectly by altering the affinity of the ribosome for aminoacyl-tRNA, thus increasing their reactivity as acceptors for peptidyl transferase.</text>
</comment>
<evidence type="ECO:0000256" key="1">
    <source>
        <dbReference type="ARBA" id="ARBA00004496"/>
    </source>
</evidence>
<dbReference type="InterPro" id="IPR014722">
    <property type="entry name" value="Rib_uL2_dom2"/>
</dbReference>
<evidence type="ECO:0000259" key="11">
    <source>
        <dbReference type="SMART" id="SM01185"/>
    </source>
</evidence>
<dbReference type="NCBIfam" id="NF001810">
    <property type="entry name" value="PRK00529.1"/>
    <property type="match status" value="1"/>
</dbReference>
<comment type="caution">
    <text evidence="12">The sequence shown here is derived from an EMBL/GenBank/DDBJ whole genome shotgun (WGS) entry which is preliminary data.</text>
</comment>
<keyword evidence="5 7" id="KW-0251">Elongation factor</keyword>
<gene>
    <name evidence="12" type="primary">efp_1</name>
    <name evidence="7" type="synonym">efp</name>
    <name evidence="12" type="ORF">GCM10008942_26700</name>
</gene>
<name>A0ABN1EWS7_9PROT</name>
<evidence type="ECO:0000256" key="3">
    <source>
        <dbReference type="ARBA" id="ARBA00009479"/>
    </source>
</evidence>
<dbReference type="EMBL" id="BAAADD010000007">
    <property type="protein sequence ID" value="GAA0576508.1"/>
    <property type="molecule type" value="Genomic_DNA"/>
</dbReference>
<dbReference type="SMART" id="SM00841">
    <property type="entry name" value="Elong-fact-P_C"/>
    <property type="match status" value="1"/>
</dbReference>
<dbReference type="PIRSF" id="PIRSF005901">
    <property type="entry name" value="EF-P"/>
    <property type="match status" value="1"/>
</dbReference>
<evidence type="ECO:0000256" key="6">
    <source>
        <dbReference type="ARBA" id="ARBA00022917"/>
    </source>
</evidence>
<dbReference type="InterPro" id="IPR013185">
    <property type="entry name" value="Transl_elong_KOW-like"/>
</dbReference>
<evidence type="ECO:0000256" key="5">
    <source>
        <dbReference type="ARBA" id="ARBA00022768"/>
    </source>
</evidence>
<sequence>MAKIAGNEIRPGTLVEFDGGLWIAVKTQAVKPGKGGAYNQVELKNIITGTKLNQRFRSDETVDEVYFEKKDYQFLYAEGEMLVFMDTDTYEQIELQKDFVGERAQFLTDGMKVMVTSYEGRPIGVQMPLQVVLTVTEADPVLRGGTAAPSYKSAMLENGLKIQVPPFIDAGTKVVVSTEDGSYVKRAEI</sequence>
<proteinExistence type="inferred from homology"/>
<evidence type="ECO:0000256" key="8">
    <source>
        <dbReference type="NCBIfam" id="TIGR00038"/>
    </source>
</evidence>
<evidence type="ECO:0000313" key="12">
    <source>
        <dbReference type="EMBL" id="GAA0576508.1"/>
    </source>
</evidence>
<accession>A0ABN1EWS7</accession>
<dbReference type="Gene3D" id="2.30.30.30">
    <property type="match status" value="1"/>
</dbReference>
<evidence type="ECO:0000259" key="10">
    <source>
        <dbReference type="SMART" id="SM00841"/>
    </source>
</evidence>
<comment type="pathway">
    <text evidence="2 7">Protein biosynthesis; polypeptide chain elongation.</text>
</comment>
<comment type="subcellular location">
    <subcellularLocation>
        <location evidence="1 7">Cytoplasm</location>
    </subcellularLocation>
</comment>
<reference evidence="12 13" key="1">
    <citation type="journal article" date="2019" name="Int. J. Syst. Evol. Microbiol.">
        <title>The Global Catalogue of Microorganisms (GCM) 10K type strain sequencing project: providing services to taxonomists for standard genome sequencing and annotation.</title>
        <authorList>
            <consortium name="The Broad Institute Genomics Platform"/>
            <consortium name="The Broad Institute Genome Sequencing Center for Infectious Disease"/>
            <person name="Wu L."/>
            <person name="Ma J."/>
        </authorList>
    </citation>
    <scope>NUCLEOTIDE SEQUENCE [LARGE SCALE GENOMIC DNA]</scope>
    <source>
        <strain evidence="12 13">JCM 15089</strain>
    </source>
</reference>
<dbReference type="Gene3D" id="2.40.50.140">
    <property type="entry name" value="Nucleic acid-binding proteins"/>
    <property type="match status" value="2"/>
</dbReference>
<dbReference type="Proteomes" id="UP001499951">
    <property type="component" value="Unassembled WGS sequence"/>
</dbReference>
<dbReference type="InterPro" id="IPR011768">
    <property type="entry name" value="Transl_elongation_fac_P"/>
</dbReference>
<dbReference type="PANTHER" id="PTHR30053:SF14">
    <property type="entry name" value="TRANSLATION ELONGATION FACTOR KOW-LIKE DOMAIN-CONTAINING PROTEIN"/>
    <property type="match status" value="1"/>
</dbReference>
<feature type="domain" description="Elongation factor P C-terminal" evidence="10">
    <location>
        <begin position="131"/>
        <end position="186"/>
    </location>
</feature>
<dbReference type="InterPro" id="IPR020599">
    <property type="entry name" value="Transl_elong_fac_P/YeiP"/>
</dbReference>
<evidence type="ECO:0000256" key="2">
    <source>
        <dbReference type="ARBA" id="ARBA00004815"/>
    </source>
</evidence>
<dbReference type="RefSeq" id="WP_166936450.1">
    <property type="nucleotide sequence ID" value="NZ_BAAADD010000007.1"/>
</dbReference>
<comment type="similarity">
    <text evidence="3 7 9">Belongs to the elongation factor P family.</text>
</comment>
<dbReference type="InterPro" id="IPR012340">
    <property type="entry name" value="NA-bd_OB-fold"/>
</dbReference>
<dbReference type="InterPro" id="IPR013852">
    <property type="entry name" value="Transl_elong_P/YeiP_CS"/>
</dbReference>
<keyword evidence="6 7" id="KW-0648">Protein biosynthesis</keyword>
<keyword evidence="4 7" id="KW-0963">Cytoplasm</keyword>
<protein>
    <recommendedName>
        <fullName evidence="7 8">Elongation factor P</fullName>
        <shortName evidence="7">EF-P</shortName>
    </recommendedName>
</protein>
<dbReference type="CDD" id="cd04470">
    <property type="entry name" value="S1_EF-P_repeat_1"/>
    <property type="match status" value="1"/>
</dbReference>
<dbReference type="PROSITE" id="PS01275">
    <property type="entry name" value="EFP"/>
    <property type="match status" value="1"/>
</dbReference>
<organism evidence="12 13">
    <name type="scientific">Rhizomicrobium electricum</name>
    <dbReference type="NCBI Taxonomy" id="480070"/>
    <lineage>
        <taxon>Bacteria</taxon>
        <taxon>Pseudomonadati</taxon>
        <taxon>Pseudomonadota</taxon>
        <taxon>Alphaproteobacteria</taxon>
        <taxon>Micropepsales</taxon>
        <taxon>Micropepsaceae</taxon>
        <taxon>Rhizomicrobium</taxon>
    </lineage>
</organism>
<evidence type="ECO:0000256" key="9">
    <source>
        <dbReference type="RuleBase" id="RU004389"/>
    </source>
</evidence>
<dbReference type="SUPFAM" id="SSF50249">
    <property type="entry name" value="Nucleic acid-binding proteins"/>
    <property type="match status" value="2"/>
</dbReference>
<evidence type="ECO:0000256" key="4">
    <source>
        <dbReference type="ARBA" id="ARBA00022490"/>
    </source>
</evidence>
<dbReference type="Pfam" id="PF08207">
    <property type="entry name" value="EFP_N"/>
    <property type="match status" value="1"/>
</dbReference>
<dbReference type="GO" id="GO:0003746">
    <property type="term" value="F:translation elongation factor activity"/>
    <property type="evidence" value="ECO:0007669"/>
    <property type="project" value="UniProtKB-KW"/>
</dbReference>